<accession>A0A847SQ16</accession>
<organism evidence="2 3">
    <name type="scientific">Chitinophaga eiseniae</name>
    <dbReference type="NCBI Taxonomy" id="634771"/>
    <lineage>
        <taxon>Bacteria</taxon>
        <taxon>Pseudomonadati</taxon>
        <taxon>Bacteroidota</taxon>
        <taxon>Chitinophagia</taxon>
        <taxon>Chitinophagales</taxon>
        <taxon>Chitinophagaceae</taxon>
        <taxon>Chitinophaga</taxon>
    </lineage>
</organism>
<name>A0A847SQ16_9BACT</name>
<feature type="chain" id="PRO_5032449584" evidence="1">
    <location>
        <begin position="22"/>
        <end position="534"/>
    </location>
</feature>
<dbReference type="Proteomes" id="UP000552864">
    <property type="component" value="Unassembled WGS sequence"/>
</dbReference>
<dbReference type="InterPro" id="IPR026444">
    <property type="entry name" value="Secre_tail"/>
</dbReference>
<keyword evidence="3" id="KW-1185">Reference proteome</keyword>
<sequence>MRKFTLHMITCLLTGTQLCLAQTGVYVPPGGNIGVHPRDTVAIFSDVKNDGRFGSLKGSVVNFYGSKWENSNNATLPDENDYNNSHQPNMGGTFRFLQTKGISMGVQHIYGGYSASIGTGASFPNLSIGNSNNIHLDDLSDLKVRYNLNFETGHLLLNGWNLVVGNGDPGTITGYSNKAFVVTGSQSSGGFLFREQITPANDMVVYPVGSTTDSYSPMALKSNTSTPKTIQARVFDNVYQYGLSGDMNTSGYTLKTWHVKQDSGALNNVTVLLQHPEESETPAFSINRDSSYVTRLAGGVAWDTVAPSGVVTPGTLTTGAALRNTYMNSRTFGDGGEVNTFLSLASFNKVTSDVAFFFEAYRETIRWVGTHWRTTKELNLDHYELQRRRENEDSFYTVAKVAPHSLNGTSIGTLDYNYRDDDEYDNWTYYRVKVFGRDGKIFYSAVRQVPWWIEITITPNPNNGNFTVNLVGIHHKLRMVIHDVLGRERDNRLLTSNHTFVSKSDLPAGLYILTFYDTEDADRVVKTAKVVVVH</sequence>
<reference evidence="2 3" key="1">
    <citation type="submission" date="2020-04" db="EMBL/GenBank/DDBJ databases">
        <authorList>
            <person name="Yin C."/>
        </authorList>
    </citation>
    <scope>NUCLEOTIDE SEQUENCE [LARGE SCALE GENOMIC DNA]</scope>
    <source>
        <strain evidence="2 3">Ak56</strain>
    </source>
</reference>
<feature type="signal peptide" evidence="1">
    <location>
        <begin position="1"/>
        <end position="21"/>
    </location>
</feature>
<comment type="caution">
    <text evidence="2">The sequence shown here is derived from an EMBL/GenBank/DDBJ whole genome shotgun (WGS) entry which is preliminary data.</text>
</comment>
<keyword evidence="1" id="KW-0732">Signal</keyword>
<dbReference type="RefSeq" id="WP_168741825.1">
    <property type="nucleotide sequence ID" value="NZ_JABAHZ010000008.1"/>
</dbReference>
<gene>
    <name evidence="2" type="ORF">HGH91_25825</name>
</gene>
<dbReference type="EMBL" id="JABAHZ010000008">
    <property type="protein sequence ID" value="NLR82063.1"/>
    <property type="molecule type" value="Genomic_DNA"/>
</dbReference>
<protein>
    <submittedName>
        <fullName evidence="2">T9SS type A sorting domain-containing protein</fullName>
    </submittedName>
</protein>
<evidence type="ECO:0000256" key="1">
    <source>
        <dbReference type="SAM" id="SignalP"/>
    </source>
</evidence>
<evidence type="ECO:0000313" key="2">
    <source>
        <dbReference type="EMBL" id="NLR82063.1"/>
    </source>
</evidence>
<dbReference type="NCBIfam" id="TIGR04183">
    <property type="entry name" value="Por_Secre_tail"/>
    <property type="match status" value="1"/>
</dbReference>
<evidence type="ECO:0000313" key="3">
    <source>
        <dbReference type="Proteomes" id="UP000552864"/>
    </source>
</evidence>
<dbReference type="AlphaFoldDB" id="A0A847SQ16"/>
<proteinExistence type="predicted"/>